<reference evidence="5" key="2">
    <citation type="journal article" date="2019" name="Int. J. Syst. Evol. Microbiol.">
        <title>The Global Catalogue of Microorganisms (GCM) 10K type strain sequencing project: providing services to taxonomists for standard genome sequencing and annotation.</title>
        <authorList>
            <consortium name="The Broad Institute Genomics Platform"/>
            <consortium name="The Broad Institute Genome Sequencing Center for Infectious Disease"/>
            <person name="Wu L."/>
            <person name="Ma J."/>
        </authorList>
    </citation>
    <scope>NUCLEOTIDE SEQUENCE [LARGE SCALE GENOMIC DNA]</scope>
    <source>
        <strain evidence="5">CGMCC 1.18437</strain>
    </source>
</reference>
<evidence type="ECO:0000313" key="2">
    <source>
        <dbReference type="EMBL" id="GHF33789.1"/>
    </source>
</evidence>
<dbReference type="Proteomes" id="UP000539473">
    <property type="component" value="Unassembled WGS sequence"/>
</dbReference>
<evidence type="ECO:0000313" key="3">
    <source>
        <dbReference type="EMBL" id="MBB5374778.1"/>
    </source>
</evidence>
<keyword evidence="1" id="KW-0732">Signal</keyword>
<dbReference type="AlphaFoldDB" id="A0A7W8NPF3"/>
<reference evidence="2" key="4">
    <citation type="submission" date="2024-05" db="EMBL/GenBank/DDBJ databases">
        <authorList>
            <person name="Sun Q."/>
            <person name="Zhou Y."/>
        </authorList>
    </citation>
    <scope>NUCLEOTIDE SEQUENCE</scope>
    <source>
        <strain evidence="2">CGMCC 1.18437</strain>
    </source>
</reference>
<evidence type="ECO:0000313" key="5">
    <source>
        <dbReference type="Proteomes" id="UP000619376"/>
    </source>
</evidence>
<gene>
    <name evidence="2" type="ORF">GCM10017781_08200</name>
    <name evidence="3" type="ORF">HNQ07_000222</name>
</gene>
<protein>
    <submittedName>
        <fullName evidence="3">Uncharacterized protein</fullName>
    </submittedName>
</protein>
<organism evidence="3 4">
    <name type="scientific">Deinococcus metalli</name>
    <dbReference type="NCBI Taxonomy" id="1141878"/>
    <lineage>
        <taxon>Bacteria</taxon>
        <taxon>Thermotogati</taxon>
        <taxon>Deinococcota</taxon>
        <taxon>Deinococci</taxon>
        <taxon>Deinococcales</taxon>
        <taxon>Deinococcaceae</taxon>
        <taxon>Deinococcus</taxon>
    </lineage>
</organism>
<reference evidence="2" key="1">
    <citation type="journal article" date="2014" name="Int. J. Syst. Evol. Microbiol.">
        <title>Complete genome of a new Firmicutes species belonging to the dominant human colonic microbiota ('Ruminococcus bicirculans') reveals two chromosomes and a selective capacity to utilize plant glucans.</title>
        <authorList>
            <consortium name="NISC Comparative Sequencing Program"/>
            <person name="Wegmann U."/>
            <person name="Louis P."/>
            <person name="Goesmann A."/>
            <person name="Henrissat B."/>
            <person name="Duncan S.H."/>
            <person name="Flint H.J."/>
        </authorList>
    </citation>
    <scope>NUCLEOTIDE SEQUENCE</scope>
    <source>
        <strain evidence="2">CGMCC 1.18437</strain>
    </source>
</reference>
<dbReference type="RefSeq" id="WP_184108996.1">
    <property type="nucleotide sequence ID" value="NZ_BNAJ01000001.1"/>
</dbReference>
<name>A0A7W8NPF3_9DEIO</name>
<dbReference type="EMBL" id="JACHFK010000001">
    <property type="protein sequence ID" value="MBB5374778.1"/>
    <property type="molecule type" value="Genomic_DNA"/>
</dbReference>
<dbReference type="EMBL" id="BNAJ01000001">
    <property type="protein sequence ID" value="GHF33789.1"/>
    <property type="molecule type" value="Genomic_DNA"/>
</dbReference>
<dbReference type="InterPro" id="IPR013783">
    <property type="entry name" value="Ig-like_fold"/>
</dbReference>
<sequence>MKFSSSALLAAALILTACDGSTTPAAKDTAAPTVSLSRSISDANGIVVLTASASDNTRVSRVEFYQGSTLLATDKAAPFTYETDVTAPRTGFTARAYDAAGNVGTSAAFDIVTPYQGVWGWALGDASGTVIDSGAVIFFDEGSFQGRVAGFGVYQNSPANRTGVSLMGPLFAAGKLEVIFSAGLESSTGNYFYGEDADDTLGTYQGKATVEGAAVIYDSTNTAGATVALAMVQDSAVVPQSLSGQNTARQNAGQRAVAYLTSQRVPVRTLTLDQTTVKSVAAGFLNR</sequence>
<proteinExistence type="predicted"/>
<keyword evidence="5" id="KW-1185">Reference proteome</keyword>
<dbReference type="PROSITE" id="PS51257">
    <property type="entry name" value="PROKAR_LIPOPROTEIN"/>
    <property type="match status" value="1"/>
</dbReference>
<dbReference type="Gene3D" id="2.60.40.10">
    <property type="entry name" value="Immunoglobulins"/>
    <property type="match status" value="1"/>
</dbReference>
<dbReference type="Proteomes" id="UP000619376">
    <property type="component" value="Unassembled WGS sequence"/>
</dbReference>
<evidence type="ECO:0000313" key="4">
    <source>
        <dbReference type="Proteomes" id="UP000539473"/>
    </source>
</evidence>
<accession>A0A7W8NPF3</accession>
<comment type="caution">
    <text evidence="3">The sequence shown here is derived from an EMBL/GenBank/DDBJ whole genome shotgun (WGS) entry which is preliminary data.</text>
</comment>
<evidence type="ECO:0000256" key="1">
    <source>
        <dbReference type="SAM" id="SignalP"/>
    </source>
</evidence>
<feature type="signal peptide" evidence="1">
    <location>
        <begin position="1"/>
        <end position="17"/>
    </location>
</feature>
<reference evidence="3 4" key="3">
    <citation type="submission" date="2020-08" db="EMBL/GenBank/DDBJ databases">
        <title>Genomic Encyclopedia of Type Strains, Phase IV (KMG-IV): sequencing the most valuable type-strain genomes for metagenomic binning, comparative biology and taxonomic classification.</title>
        <authorList>
            <person name="Goeker M."/>
        </authorList>
    </citation>
    <scope>NUCLEOTIDE SEQUENCE [LARGE SCALE GENOMIC DNA]</scope>
    <source>
        <strain evidence="3 4">DSM 27521</strain>
    </source>
</reference>
<feature type="chain" id="PRO_5031033894" evidence="1">
    <location>
        <begin position="18"/>
        <end position="287"/>
    </location>
</feature>
<dbReference type="Pfam" id="PF17957">
    <property type="entry name" value="Big_7"/>
    <property type="match status" value="1"/>
</dbReference>